<protein>
    <submittedName>
        <fullName evidence="3">Uncharacterized protein</fullName>
    </submittedName>
</protein>
<sequence length="154" mass="18553">MEEALPQQEKTPAVQQILWPEDQTTVAQAVSFPRRKYSRAQNPSPDRNQRKPYRKIKIDELHLRINIDDTIVQVIQKINIDIHHLITIKNRHHFPKISLIEICCRLHNHNTNNKVALGNFMNRKRKVRHHYVLMHRHRHKNLTKICLIKQNWQH</sequence>
<dbReference type="GO" id="GO:0032012">
    <property type="term" value="P:regulation of ARF protein signal transduction"/>
    <property type="evidence" value="ECO:0007669"/>
    <property type="project" value="InterPro"/>
</dbReference>
<dbReference type="SUPFAM" id="SSF48425">
    <property type="entry name" value="Sec7 domain"/>
    <property type="match status" value="1"/>
</dbReference>
<dbReference type="AlphaFoldDB" id="A0A914HJY6"/>
<keyword evidence="2" id="KW-1185">Reference proteome</keyword>
<evidence type="ECO:0000313" key="3">
    <source>
        <dbReference type="WBParaSite" id="Gr19_v10_g2172.t1"/>
    </source>
</evidence>
<evidence type="ECO:0000313" key="2">
    <source>
        <dbReference type="Proteomes" id="UP000887572"/>
    </source>
</evidence>
<evidence type="ECO:0000256" key="1">
    <source>
        <dbReference type="SAM" id="MobiDB-lite"/>
    </source>
</evidence>
<accession>A0A914HJY6</accession>
<feature type="region of interest" description="Disordered" evidence="1">
    <location>
        <begin position="31"/>
        <end position="53"/>
    </location>
</feature>
<organism evidence="2 3">
    <name type="scientific">Globodera rostochiensis</name>
    <name type="common">Golden nematode worm</name>
    <name type="synonym">Heterodera rostochiensis</name>
    <dbReference type="NCBI Taxonomy" id="31243"/>
    <lineage>
        <taxon>Eukaryota</taxon>
        <taxon>Metazoa</taxon>
        <taxon>Ecdysozoa</taxon>
        <taxon>Nematoda</taxon>
        <taxon>Chromadorea</taxon>
        <taxon>Rhabditida</taxon>
        <taxon>Tylenchina</taxon>
        <taxon>Tylenchomorpha</taxon>
        <taxon>Tylenchoidea</taxon>
        <taxon>Heteroderidae</taxon>
        <taxon>Heteroderinae</taxon>
        <taxon>Globodera</taxon>
    </lineage>
</organism>
<feature type="region of interest" description="Disordered" evidence="1">
    <location>
        <begin position="1"/>
        <end position="20"/>
    </location>
</feature>
<dbReference type="WBParaSite" id="Gr19_v10_g2172.t1">
    <property type="protein sequence ID" value="Gr19_v10_g2172.t1"/>
    <property type="gene ID" value="Gr19_v10_g2172"/>
</dbReference>
<dbReference type="GO" id="GO:0005085">
    <property type="term" value="F:guanyl-nucleotide exchange factor activity"/>
    <property type="evidence" value="ECO:0007669"/>
    <property type="project" value="InterPro"/>
</dbReference>
<dbReference type="Proteomes" id="UP000887572">
    <property type="component" value="Unplaced"/>
</dbReference>
<name>A0A914HJY6_GLORO</name>
<proteinExistence type="predicted"/>
<dbReference type="InterPro" id="IPR035999">
    <property type="entry name" value="Sec7_dom_sf"/>
</dbReference>
<reference evidence="3" key="1">
    <citation type="submission" date="2022-11" db="UniProtKB">
        <authorList>
            <consortium name="WormBaseParasite"/>
        </authorList>
    </citation>
    <scope>IDENTIFICATION</scope>
</reference>